<feature type="compositionally biased region" description="Polar residues" evidence="1">
    <location>
        <begin position="61"/>
        <end position="72"/>
    </location>
</feature>
<dbReference type="InterPro" id="IPR011033">
    <property type="entry name" value="PRC_barrel-like_sf"/>
</dbReference>
<dbReference type="RefSeq" id="WP_115756167.1">
    <property type="nucleotide sequence ID" value="NZ_QFCQ01000064.1"/>
</dbReference>
<feature type="compositionally biased region" description="Low complexity" evidence="1">
    <location>
        <begin position="73"/>
        <end position="103"/>
    </location>
</feature>
<evidence type="ECO:0000256" key="1">
    <source>
        <dbReference type="SAM" id="MobiDB-lite"/>
    </source>
</evidence>
<keyword evidence="3" id="KW-1185">Reference proteome</keyword>
<evidence type="ECO:0008006" key="4">
    <source>
        <dbReference type="Google" id="ProtNLM"/>
    </source>
</evidence>
<comment type="caution">
    <text evidence="2">The sequence shown here is derived from an EMBL/GenBank/DDBJ whole genome shotgun (WGS) entry which is preliminary data.</text>
</comment>
<proteinExistence type="predicted"/>
<evidence type="ECO:0000313" key="2">
    <source>
        <dbReference type="EMBL" id="RDW12828.1"/>
    </source>
</evidence>
<dbReference type="AlphaFoldDB" id="A0A3D8PBY5"/>
<protein>
    <recommendedName>
        <fullName evidence="4">PRC-barrel domain-containing protein</fullName>
    </recommendedName>
</protein>
<feature type="region of interest" description="Disordered" evidence="1">
    <location>
        <begin position="1"/>
        <end position="103"/>
    </location>
</feature>
<organism evidence="2 3">
    <name type="scientific">Paracoccus thiocyanatus</name>
    <dbReference type="NCBI Taxonomy" id="34006"/>
    <lineage>
        <taxon>Bacteria</taxon>
        <taxon>Pseudomonadati</taxon>
        <taxon>Pseudomonadota</taxon>
        <taxon>Alphaproteobacteria</taxon>
        <taxon>Rhodobacterales</taxon>
        <taxon>Paracoccaceae</taxon>
        <taxon>Paracoccus</taxon>
    </lineage>
</organism>
<evidence type="ECO:0000313" key="3">
    <source>
        <dbReference type="Proteomes" id="UP000256679"/>
    </source>
</evidence>
<dbReference type="EMBL" id="QFCQ01000064">
    <property type="protein sequence ID" value="RDW12828.1"/>
    <property type="molecule type" value="Genomic_DNA"/>
</dbReference>
<name>A0A3D8PBY5_9RHOB</name>
<reference evidence="2 3" key="1">
    <citation type="submission" date="2018-05" db="EMBL/GenBank/DDBJ databases">
        <title>Whole genome sequencing of Paracoccus thiocyanatus SST.</title>
        <authorList>
            <person name="Ghosh W."/>
            <person name="Rameez M.J."/>
            <person name="Roy C."/>
        </authorList>
    </citation>
    <scope>NUCLEOTIDE SEQUENCE [LARGE SCALE GENOMIC DNA]</scope>
    <source>
        <strain evidence="2 3">SST</strain>
    </source>
</reference>
<dbReference type="SUPFAM" id="SSF50346">
    <property type="entry name" value="PRC-barrel domain"/>
    <property type="match status" value="1"/>
</dbReference>
<gene>
    <name evidence="2" type="ORF">DIE28_11515</name>
</gene>
<feature type="compositionally biased region" description="Low complexity" evidence="1">
    <location>
        <begin position="1"/>
        <end position="20"/>
    </location>
</feature>
<feature type="compositionally biased region" description="Polar residues" evidence="1">
    <location>
        <begin position="38"/>
        <end position="48"/>
    </location>
</feature>
<dbReference type="Gene3D" id="2.30.30.240">
    <property type="entry name" value="PRC-barrel domain"/>
    <property type="match status" value="1"/>
</dbReference>
<sequence>MAADTGTDTAPDATEDATNTVDSGTASPEASAPGMDTDSANVASGTDQGDSDRVEPAGSDTAATTPAMTPSGQTETTPATTDTDATPGTAATADAPAGGQTQAMDSAEISHAIIDVGGFLGMGEHRVAVPVGDLVVYQKDDDIRIYLPWTREQLEALPEFDEDAAATTMQ</sequence>
<dbReference type="Proteomes" id="UP000256679">
    <property type="component" value="Unassembled WGS sequence"/>
</dbReference>
<accession>A0A3D8PBY5</accession>